<dbReference type="GO" id="GO:0016491">
    <property type="term" value="F:oxidoreductase activity"/>
    <property type="evidence" value="ECO:0007669"/>
    <property type="project" value="TreeGrafter"/>
</dbReference>
<dbReference type="PRINTS" id="PR00081">
    <property type="entry name" value="GDHRDH"/>
</dbReference>
<dbReference type="InterPro" id="IPR002347">
    <property type="entry name" value="SDR_fam"/>
</dbReference>
<comment type="similarity">
    <text evidence="1">Belongs to the short-chain dehydrogenases/reductases (SDR) family.</text>
</comment>
<dbReference type="AlphaFoldDB" id="A0AAN6DUR0"/>
<name>A0AAN6DUR0_9EURO</name>
<evidence type="ECO:0000313" key="3">
    <source>
        <dbReference type="Proteomes" id="UP001203852"/>
    </source>
</evidence>
<dbReference type="Gene3D" id="3.40.50.720">
    <property type="entry name" value="NAD(P)-binding Rossmann-like Domain"/>
    <property type="match status" value="1"/>
</dbReference>
<dbReference type="GO" id="GO:0019748">
    <property type="term" value="P:secondary metabolic process"/>
    <property type="evidence" value="ECO:0007669"/>
    <property type="project" value="TreeGrafter"/>
</dbReference>
<comment type="caution">
    <text evidence="2">The sequence shown here is derived from an EMBL/GenBank/DDBJ whole genome shotgun (WGS) entry which is preliminary data.</text>
</comment>
<protein>
    <submittedName>
        <fullName evidence="2">Short chain dehydrogenase</fullName>
    </submittedName>
</protein>
<evidence type="ECO:0000313" key="2">
    <source>
        <dbReference type="EMBL" id="KAI1611567.1"/>
    </source>
</evidence>
<dbReference type="PANTHER" id="PTHR43544">
    <property type="entry name" value="SHORT-CHAIN DEHYDROGENASE/REDUCTASE"/>
    <property type="match status" value="1"/>
</dbReference>
<evidence type="ECO:0000256" key="1">
    <source>
        <dbReference type="ARBA" id="ARBA00006484"/>
    </source>
</evidence>
<dbReference type="Pfam" id="PF00106">
    <property type="entry name" value="adh_short"/>
    <property type="match status" value="1"/>
</dbReference>
<dbReference type="Proteomes" id="UP001203852">
    <property type="component" value="Unassembled WGS sequence"/>
</dbReference>
<gene>
    <name evidence="2" type="ORF">EDD36DRAFT_292345</name>
</gene>
<proteinExistence type="inferred from homology"/>
<accession>A0AAN6DUR0</accession>
<organism evidence="2 3">
    <name type="scientific">Exophiala viscosa</name>
    <dbReference type="NCBI Taxonomy" id="2486360"/>
    <lineage>
        <taxon>Eukaryota</taxon>
        <taxon>Fungi</taxon>
        <taxon>Dikarya</taxon>
        <taxon>Ascomycota</taxon>
        <taxon>Pezizomycotina</taxon>
        <taxon>Eurotiomycetes</taxon>
        <taxon>Chaetothyriomycetidae</taxon>
        <taxon>Chaetothyriales</taxon>
        <taxon>Herpotrichiellaceae</taxon>
        <taxon>Exophiala</taxon>
    </lineage>
</organism>
<dbReference type="SUPFAM" id="SSF51735">
    <property type="entry name" value="NAD(P)-binding Rossmann-fold domains"/>
    <property type="match status" value="1"/>
</dbReference>
<sequence>MSIVVLVTGGNNGIGLATCQLFAAQPNYHCIMASRSLEKGKKAIASIHSSSTKASSSISLVQLDVTSDTSIAAAVEDIRAKHGHLDVLVNNAGVCPMDFSRSVLRDCLETNAISPAMVTQAFAPLLLQSKGTPRLIYVSSQLGSIQMRGDPENVAYNEAYKTYRASKAALNMLAACDAWEYRGKVKVFAFCPGYVITDLAGQREDKEKAGIAKSPDESAKGLFTIAEGKRDGENGLFLHDEKPGELYPW</sequence>
<dbReference type="PANTHER" id="PTHR43544:SF32">
    <property type="entry name" value="CHAIN DEHYDROGENASE, PUTATIVE (AFU_ORTHOLOGUE AFUA_5G01530)-RELATED"/>
    <property type="match status" value="1"/>
</dbReference>
<dbReference type="EMBL" id="MU404356">
    <property type="protein sequence ID" value="KAI1611567.1"/>
    <property type="molecule type" value="Genomic_DNA"/>
</dbReference>
<dbReference type="GO" id="GO:0005737">
    <property type="term" value="C:cytoplasm"/>
    <property type="evidence" value="ECO:0007669"/>
    <property type="project" value="TreeGrafter"/>
</dbReference>
<reference evidence="2" key="1">
    <citation type="journal article" date="2022" name="bioRxiv">
        <title>Deciphering the potential niche of two novel black yeast fungi from a biological soil crust based on their genomes, phenotypes, and melanin regulation.</title>
        <authorList>
            <consortium name="DOE Joint Genome Institute"/>
            <person name="Carr E.C."/>
            <person name="Barton Q."/>
            <person name="Grambo S."/>
            <person name="Sullivan M."/>
            <person name="Renfro C.M."/>
            <person name="Kuo A."/>
            <person name="Pangilinan J."/>
            <person name="Lipzen A."/>
            <person name="Keymanesh K."/>
            <person name="Savage E."/>
            <person name="Barry K."/>
            <person name="Grigoriev I.V."/>
            <person name="Riekhof W.R."/>
            <person name="Harris S.S."/>
        </authorList>
    </citation>
    <scope>NUCLEOTIDE SEQUENCE</scope>
    <source>
        <strain evidence="2">JF 03-4F</strain>
    </source>
</reference>
<dbReference type="InterPro" id="IPR051468">
    <property type="entry name" value="Fungal_SecMetab_SDRs"/>
</dbReference>
<dbReference type="InterPro" id="IPR036291">
    <property type="entry name" value="NAD(P)-bd_dom_sf"/>
</dbReference>
<keyword evidence="3" id="KW-1185">Reference proteome</keyword>